<protein>
    <recommendedName>
        <fullName evidence="9">Tudor domain-containing protein</fullName>
    </recommendedName>
</protein>
<name>A0AAE1S7L8_9SOLA</name>
<feature type="region of interest" description="Disordered" evidence="8">
    <location>
        <begin position="321"/>
        <end position="366"/>
    </location>
</feature>
<dbReference type="Gene3D" id="1.25.10.10">
    <property type="entry name" value="Leucine-rich Repeat Variant"/>
    <property type="match status" value="1"/>
</dbReference>
<dbReference type="GO" id="GO:0007064">
    <property type="term" value="P:mitotic sister chromatid cohesion"/>
    <property type="evidence" value="ECO:0007669"/>
    <property type="project" value="InterPro"/>
</dbReference>
<evidence type="ECO:0000256" key="5">
    <source>
        <dbReference type="ARBA" id="ARBA00023204"/>
    </source>
</evidence>
<feature type="compositionally biased region" description="Basic and acidic residues" evidence="8">
    <location>
        <begin position="380"/>
        <end position="418"/>
    </location>
</feature>
<feature type="compositionally biased region" description="Basic and acidic residues" evidence="8">
    <location>
        <begin position="931"/>
        <end position="942"/>
    </location>
</feature>
<keyword evidence="6" id="KW-0539">Nucleus</keyword>
<feature type="compositionally biased region" description="Polar residues" evidence="8">
    <location>
        <begin position="425"/>
        <end position="437"/>
    </location>
</feature>
<dbReference type="SUPFAM" id="SSF48371">
    <property type="entry name" value="ARM repeat"/>
    <property type="match status" value="1"/>
</dbReference>
<feature type="compositionally biased region" description="Basic and acidic residues" evidence="8">
    <location>
        <begin position="1018"/>
        <end position="1037"/>
    </location>
</feature>
<feature type="compositionally biased region" description="Basic and acidic residues" evidence="8">
    <location>
        <begin position="899"/>
        <end position="915"/>
    </location>
</feature>
<feature type="compositionally biased region" description="Polar residues" evidence="8">
    <location>
        <begin position="916"/>
        <end position="930"/>
    </location>
</feature>
<dbReference type="Gene3D" id="2.30.30.140">
    <property type="match status" value="1"/>
</dbReference>
<dbReference type="PANTHER" id="PTHR12663:SF3">
    <property type="entry name" value="SISTER CHROMATID COHESION PROTEIN PDS5 HOMOLOG C"/>
    <property type="match status" value="1"/>
</dbReference>
<keyword evidence="5" id="KW-0234">DNA repair</keyword>
<feature type="compositionally biased region" description="Basic and acidic residues" evidence="8">
    <location>
        <begin position="726"/>
        <end position="742"/>
    </location>
</feature>
<feature type="compositionally biased region" description="Acidic residues" evidence="8">
    <location>
        <begin position="838"/>
        <end position="847"/>
    </location>
</feature>
<keyword evidence="11" id="KW-1185">Reference proteome</keyword>
<feature type="region of interest" description="Disordered" evidence="8">
    <location>
        <begin position="380"/>
        <end position="781"/>
    </location>
</feature>
<feature type="compositionally biased region" description="Basic and acidic residues" evidence="8">
    <location>
        <begin position="991"/>
        <end position="1011"/>
    </location>
</feature>
<feature type="compositionally biased region" description="Basic and acidic residues" evidence="8">
    <location>
        <begin position="869"/>
        <end position="887"/>
    </location>
</feature>
<dbReference type="SUPFAM" id="SSF63748">
    <property type="entry name" value="Tudor/PWWP/MBT"/>
    <property type="match status" value="1"/>
</dbReference>
<evidence type="ECO:0000256" key="7">
    <source>
        <dbReference type="ARBA" id="ARBA00023306"/>
    </source>
</evidence>
<dbReference type="CDD" id="cd20404">
    <property type="entry name" value="Tudor_Agenet_AtEML-like"/>
    <property type="match status" value="1"/>
</dbReference>
<dbReference type="GO" id="GO:0051301">
    <property type="term" value="P:cell division"/>
    <property type="evidence" value="ECO:0007669"/>
    <property type="project" value="UniProtKB-KW"/>
</dbReference>
<dbReference type="InterPro" id="IPR002999">
    <property type="entry name" value="Tudor"/>
</dbReference>
<reference evidence="10" key="1">
    <citation type="submission" date="2023-12" db="EMBL/GenBank/DDBJ databases">
        <title>Genome assembly of Anisodus tanguticus.</title>
        <authorList>
            <person name="Wang Y.-J."/>
        </authorList>
    </citation>
    <scope>NUCLEOTIDE SEQUENCE</scope>
    <source>
        <strain evidence="10">KB-2021</strain>
        <tissue evidence="10">Leaf</tissue>
    </source>
</reference>
<evidence type="ECO:0000313" key="10">
    <source>
        <dbReference type="EMBL" id="KAK4365789.1"/>
    </source>
</evidence>
<keyword evidence="7" id="KW-0131">Cell cycle</keyword>
<keyword evidence="4" id="KW-0498">Mitosis</keyword>
<gene>
    <name evidence="10" type="ORF">RND71_013669</name>
</gene>
<feature type="compositionally biased region" description="Basic and acidic residues" evidence="8">
    <location>
        <begin position="612"/>
        <end position="621"/>
    </location>
</feature>
<evidence type="ECO:0000313" key="11">
    <source>
        <dbReference type="Proteomes" id="UP001291623"/>
    </source>
</evidence>
<feature type="compositionally biased region" description="Basic and acidic residues" evidence="8">
    <location>
        <begin position="441"/>
        <end position="461"/>
    </location>
</feature>
<feature type="compositionally biased region" description="Basic and acidic residues" evidence="8">
    <location>
        <begin position="548"/>
        <end position="580"/>
    </location>
</feature>
<dbReference type="GO" id="GO:0035825">
    <property type="term" value="P:homologous recombination"/>
    <property type="evidence" value="ECO:0007669"/>
    <property type="project" value="UniProtKB-ARBA"/>
</dbReference>
<dbReference type="SMART" id="SM00333">
    <property type="entry name" value="TUDOR"/>
    <property type="match status" value="1"/>
</dbReference>
<keyword evidence="3" id="KW-0227">DNA damage</keyword>
<feature type="domain" description="Tudor" evidence="9">
    <location>
        <begin position="782"/>
        <end position="840"/>
    </location>
</feature>
<dbReference type="AlphaFoldDB" id="A0AAE1S7L8"/>
<comment type="subcellular location">
    <subcellularLocation>
        <location evidence="1">Nucleus</location>
    </subcellularLocation>
</comment>
<evidence type="ECO:0000256" key="1">
    <source>
        <dbReference type="ARBA" id="ARBA00004123"/>
    </source>
</evidence>
<dbReference type="Proteomes" id="UP001291623">
    <property type="component" value="Unassembled WGS sequence"/>
</dbReference>
<proteinExistence type="predicted"/>
<evidence type="ECO:0000256" key="4">
    <source>
        <dbReference type="ARBA" id="ARBA00022776"/>
    </source>
</evidence>
<dbReference type="EMBL" id="JAVYJV010000007">
    <property type="protein sequence ID" value="KAK4365789.1"/>
    <property type="molecule type" value="Genomic_DNA"/>
</dbReference>
<feature type="compositionally biased region" description="Polar residues" evidence="8">
    <location>
        <begin position="943"/>
        <end position="962"/>
    </location>
</feature>
<sequence>MSHHSDKELEEQILEAGNKLLQPPSSLDELLPLLDPVRAKNGASKSSSLRRCENFMRYPNMIFREEDKVGPCFSPFLQQVESSLSKVEQSPAKSMHDALSPLMKALVTNDLLRHSDIDVKVAVASCISEITRITAPEAPYDDDKMKDVFQLIVSSFENLNDQSSRSYDKRVLILETVAKVRSCVVMLDLECDRLITEMFQHFLKAIREDHPKNIFSSMATIMTLVLEESEEVSLELLTPLLASVKKDNEEVTSIAKRLGETVFTNCAAKIKPYLPQAVESLQISLNEYNKIVNSVLEGTLPAVDSINDSAPKDQLVTESKLTELPEAAQGTQMAESVKEEACSKDIDPAVDRSPKSITSNGVSLENVGSAAETESLMKAGDHDGADLHDASKVPSKSESDDSMVEKSTKSEPKSEQTAKKRGRKNNSSINSAESSHQAPADSEKEAEKLQDHQNDRNKDDQNSASEDPAVEQSNSLENEPETIQHSASKEAVNVAPSSPGQSLPDESALKKGGRPKDSLNQEESESKKEFEATSDLEVKQVRRPLKKTHLEPCRKEKGGSTGDTEAKKQKQSGKKFDTKTKSKVGPSVRNKGDSKNRGHGKASLEAVPSQESPDHSAKHDEDNEVEIPRTTAKRKRSSVKGRESKQVVQEREPTPESPDNSAKHESDEEETPMTSAKKKRSSGKDRESKQAVQEREPTPESPDNSAKHESDEEETPMTSANKKRSSGKDRESKQVVQEREPTPESPDNSAKHESDEEETPMTSAKKKRSSGKDRVTETVQCDENLIGKKIKVWWPLDNAYYEGIVSNFDSAKKKFTVNYVDGDIEKINLSKERWQIVEDDNMSEEEQAASADAAPERHKMKKPRNAEPSAKHERMEASPKSKPKDTATKFGQKSKGKLNLKDGTSKSGGRIDDTTSNKSGAQSKKSTGKSVETEKPSARSKDVSSSTPKSKSRQDTPSTANKSKQETVKAAMKSKNKPPQNGGKPSANGTEKLKSSSSKVKESGNQKEKAIHSAKTLDSTKEKFSSASKERENESKSGKKRGRGKN</sequence>
<feature type="region of interest" description="Disordered" evidence="8">
    <location>
        <begin position="838"/>
        <end position="1046"/>
    </location>
</feature>
<organism evidence="10 11">
    <name type="scientific">Anisodus tanguticus</name>
    <dbReference type="NCBI Taxonomy" id="243964"/>
    <lineage>
        <taxon>Eukaryota</taxon>
        <taxon>Viridiplantae</taxon>
        <taxon>Streptophyta</taxon>
        <taxon>Embryophyta</taxon>
        <taxon>Tracheophyta</taxon>
        <taxon>Spermatophyta</taxon>
        <taxon>Magnoliopsida</taxon>
        <taxon>eudicotyledons</taxon>
        <taxon>Gunneridae</taxon>
        <taxon>Pentapetalae</taxon>
        <taxon>asterids</taxon>
        <taxon>lamiids</taxon>
        <taxon>Solanales</taxon>
        <taxon>Solanaceae</taxon>
        <taxon>Solanoideae</taxon>
        <taxon>Hyoscyameae</taxon>
        <taxon>Anisodus</taxon>
    </lineage>
</organism>
<keyword evidence="2" id="KW-0132">Cell division</keyword>
<evidence type="ECO:0000256" key="3">
    <source>
        <dbReference type="ARBA" id="ARBA00022763"/>
    </source>
</evidence>
<feature type="compositionally biased region" description="Basic and acidic residues" evidence="8">
    <location>
        <begin position="336"/>
        <end position="354"/>
    </location>
</feature>
<dbReference type="GO" id="GO:0005634">
    <property type="term" value="C:nucleus"/>
    <property type="evidence" value="ECO:0007669"/>
    <property type="project" value="UniProtKB-SubCell"/>
</dbReference>
<dbReference type="InterPro" id="IPR039776">
    <property type="entry name" value="Pds5"/>
</dbReference>
<dbReference type="Pfam" id="PF20168">
    <property type="entry name" value="PDS5"/>
    <property type="match status" value="1"/>
</dbReference>
<evidence type="ECO:0000256" key="6">
    <source>
        <dbReference type="ARBA" id="ARBA00023242"/>
    </source>
</evidence>
<evidence type="ECO:0000256" key="8">
    <source>
        <dbReference type="SAM" id="MobiDB-lite"/>
    </source>
</evidence>
<feature type="compositionally biased region" description="Basic and acidic residues" evidence="8">
    <location>
        <begin position="640"/>
        <end position="654"/>
    </location>
</feature>
<dbReference type="GO" id="GO:0006281">
    <property type="term" value="P:DNA repair"/>
    <property type="evidence" value="ECO:0007669"/>
    <property type="project" value="UniProtKB-KW"/>
</dbReference>
<dbReference type="GO" id="GO:0000785">
    <property type="term" value="C:chromatin"/>
    <property type="evidence" value="ECO:0007669"/>
    <property type="project" value="TreeGrafter"/>
</dbReference>
<evidence type="ECO:0000259" key="9">
    <source>
        <dbReference type="SMART" id="SM00333"/>
    </source>
</evidence>
<feature type="compositionally biased region" description="Polar residues" evidence="8">
    <location>
        <begin position="471"/>
        <end position="486"/>
    </location>
</feature>
<feature type="compositionally biased region" description="Basic and acidic residues" evidence="8">
    <location>
        <begin position="682"/>
        <end position="698"/>
    </location>
</feature>
<comment type="caution">
    <text evidence="10">The sequence shown here is derived from an EMBL/GenBank/DDBJ whole genome shotgun (WGS) entry which is preliminary data.</text>
</comment>
<dbReference type="PANTHER" id="PTHR12663">
    <property type="entry name" value="ANDROGEN INDUCED INHIBITOR OF PROLIFERATION AS3 / PDS5-RELATED"/>
    <property type="match status" value="1"/>
</dbReference>
<evidence type="ECO:0000256" key="2">
    <source>
        <dbReference type="ARBA" id="ARBA00022618"/>
    </source>
</evidence>
<accession>A0AAE1S7L8</accession>
<feature type="compositionally biased region" description="Basic and acidic residues" evidence="8">
    <location>
        <begin position="514"/>
        <end position="540"/>
    </location>
</feature>
<dbReference type="InterPro" id="IPR011989">
    <property type="entry name" value="ARM-like"/>
</dbReference>
<dbReference type="InterPro" id="IPR016024">
    <property type="entry name" value="ARM-type_fold"/>
</dbReference>